<evidence type="ECO:0000256" key="7">
    <source>
        <dbReference type="ARBA" id="ARBA00023002"/>
    </source>
</evidence>
<proteinExistence type="inferred from homology"/>
<keyword evidence="4 9" id="KW-0028">Amino-acid biosynthesis</keyword>
<dbReference type="InterPro" id="IPR001342">
    <property type="entry name" value="HDH_cat"/>
</dbReference>
<comment type="caution">
    <text evidence="9">Lacks conserved residue(s) required for the propagation of feature annotation.</text>
</comment>
<dbReference type="PANTHER" id="PTHR32268:SF11">
    <property type="entry name" value="HOMOSERINE O-ACETYLTRANSFERASE"/>
    <property type="match status" value="1"/>
</dbReference>
<comment type="similarity">
    <text evidence="3 11">Belongs to the homoserine dehydrogenase family.</text>
</comment>
<evidence type="ECO:0000259" key="12">
    <source>
        <dbReference type="Pfam" id="PF00561"/>
    </source>
</evidence>
<dbReference type="Pfam" id="PF03447">
    <property type="entry name" value="NAD_binding_3"/>
    <property type="match status" value="1"/>
</dbReference>
<dbReference type="GO" id="GO:0004412">
    <property type="term" value="F:homoserine dehydrogenase activity"/>
    <property type="evidence" value="ECO:0007669"/>
    <property type="project" value="UniProtKB-EC"/>
</dbReference>
<evidence type="ECO:0000256" key="1">
    <source>
        <dbReference type="ARBA" id="ARBA00005056"/>
    </source>
</evidence>
<evidence type="ECO:0000256" key="8">
    <source>
        <dbReference type="ARBA" id="ARBA00023167"/>
    </source>
</evidence>
<feature type="binding site" evidence="9">
    <location>
        <position position="199"/>
    </location>
    <ligand>
        <name>substrate</name>
    </ligand>
</feature>
<dbReference type="InterPro" id="IPR000073">
    <property type="entry name" value="AB_hydrolase_1"/>
</dbReference>
<dbReference type="Gene3D" id="3.30.360.10">
    <property type="entry name" value="Dihydrodipicolinate Reductase, domain 2"/>
    <property type="match status" value="1"/>
</dbReference>
<dbReference type="GO" id="GO:0005737">
    <property type="term" value="C:cytoplasm"/>
    <property type="evidence" value="ECO:0007669"/>
    <property type="project" value="UniProtKB-SubCell"/>
</dbReference>
<comment type="subunit">
    <text evidence="9">Homodimer.</text>
</comment>
<dbReference type="NCBIfam" id="TIGR01392">
    <property type="entry name" value="homoserO_Ac_trn"/>
    <property type="match status" value="1"/>
</dbReference>
<dbReference type="SUPFAM" id="SSF55347">
    <property type="entry name" value="Glyceraldehyde-3-phosphate dehydrogenase-like, C-terminal domain"/>
    <property type="match status" value="1"/>
</dbReference>
<dbReference type="GO" id="GO:0009092">
    <property type="term" value="P:homoserine metabolic process"/>
    <property type="evidence" value="ECO:0007669"/>
    <property type="project" value="TreeGrafter"/>
</dbReference>
<comment type="catalytic activity">
    <reaction evidence="9">
        <text>L-homoserine + acetyl-CoA = O-acetyl-L-homoserine + CoA</text>
        <dbReference type="Rhea" id="RHEA:13701"/>
        <dbReference type="ChEBI" id="CHEBI:57287"/>
        <dbReference type="ChEBI" id="CHEBI:57288"/>
        <dbReference type="ChEBI" id="CHEBI:57476"/>
        <dbReference type="ChEBI" id="CHEBI:57716"/>
        <dbReference type="EC" id="2.3.1.31"/>
    </reaction>
</comment>
<dbReference type="UniPathway" id="UPA00051">
    <property type="reaction ID" value="UER00074"/>
</dbReference>
<dbReference type="OrthoDB" id="9808167at2"/>
<feature type="active site" evidence="9">
    <location>
        <position position="316"/>
    </location>
</feature>
<name>A0A1M4S8Y3_9FLAO</name>
<evidence type="ECO:0000256" key="10">
    <source>
        <dbReference type="RuleBase" id="RU000579"/>
    </source>
</evidence>
<dbReference type="GO" id="GO:0004414">
    <property type="term" value="F:homoserine O-acetyltransferase activity"/>
    <property type="evidence" value="ECO:0007669"/>
    <property type="project" value="UniProtKB-UniRule"/>
</dbReference>
<dbReference type="SUPFAM" id="SSF53474">
    <property type="entry name" value="alpha/beta-Hydrolases"/>
    <property type="match status" value="1"/>
</dbReference>
<dbReference type="Gene3D" id="3.40.50.1820">
    <property type="entry name" value="alpha/beta hydrolase"/>
    <property type="match status" value="1"/>
</dbReference>
<keyword evidence="9" id="KW-0963">Cytoplasm</keyword>
<evidence type="ECO:0000313" key="15">
    <source>
        <dbReference type="EMBL" id="SHE28651.1"/>
    </source>
</evidence>
<comment type="pathway">
    <text evidence="1 10">Amino-acid biosynthesis; L-threonine biosynthesis; L-threonine from L-aspartate: step 3/5.</text>
</comment>
<feature type="domain" description="Aspartate/homoserine dehydrogenase NAD-binding" evidence="14">
    <location>
        <begin position="357"/>
        <end position="467"/>
    </location>
</feature>
<dbReference type="EC" id="2.3.1.31" evidence="9"/>
<dbReference type="GO" id="GO:0050661">
    <property type="term" value="F:NADP binding"/>
    <property type="evidence" value="ECO:0007669"/>
    <property type="project" value="InterPro"/>
</dbReference>
<dbReference type="InterPro" id="IPR008220">
    <property type="entry name" value="HAT_MetX-like"/>
</dbReference>
<dbReference type="AlphaFoldDB" id="A0A1M4S8Y3"/>
<dbReference type="STRING" id="1155689.SAMN05444278_10119"/>
<comment type="pathway">
    <text evidence="9">Amino-acid biosynthesis; L-methionine biosynthesis via de novo pathway; O-acetyl-L-homoserine from L-homoserine: step 1/1.</text>
</comment>
<dbReference type="InterPro" id="IPR036291">
    <property type="entry name" value="NAD(P)-bd_dom_sf"/>
</dbReference>
<evidence type="ECO:0000256" key="3">
    <source>
        <dbReference type="ARBA" id="ARBA00006753"/>
    </source>
</evidence>
<dbReference type="EMBL" id="FQTW01000001">
    <property type="protein sequence ID" value="SHE28651.1"/>
    <property type="molecule type" value="Genomic_DNA"/>
</dbReference>
<comment type="subcellular location">
    <subcellularLocation>
        <location evidence="9">Cytoplasm</location>
    </subcellularLocation>
</comment>
<feature type="active site" evidence="9">
    <location>
        <position position="287"/>
    </location>
</feature>
<comment type="catalytic activity">
    <reaction evidence="10">
        <text>L-homoserine + NADP(+) = L-aspartate 4-semialdehyde + NADPH + H(+)</text>
        <dbReference type="Rhea" id="RHEA:15761"/>
        <dbReference type="ChEBI" id="CHEBI:15378"/>
        <dbReference type="ChEBI" id="CHEBI:57476"/>
        <dbReference type="ChEBI" id="CHEBI:57783"/>
        <dbReference type="ChEBI" id="CHEBI:58349"/>
        <dbReference type="ChEBI" id="CHEBI:537519"/>
        <dbReference type="EC" id="1.1.1.3"/>
    </reaction>
</comment>
<comment type="pathway">
    <text evidence="2 10">Amino-acid biosynthesis; L-methionine biosynthesis via de novo pathway; L-homoserine from L-aspartate: step 3/3.</text>
</comment>
<gene>
    <name evidence="9" type="primary">metXA</name>
    <name evidence="15" type="ORF">SAMN05444278_10119</name>
</gene>
<dbReference type="UniPathway" id="UPA00050">
    <property type="reaction ID" value="UER00063"/>
</dbReference>
<dbReference type="GO" id="GO:0009088">
    <property type="term" value="P:threonine biosynthetic process"/>
    <property type="evidence" value="ECO:0007669"/>
    <property type="project" value="UniProtKB-UniPathway"/>
</dbReference>
<keyword evidence="6 10" id="KW-0791">Threonine biosynthesis</keyword>
<dbReference type="PROSITE" id="PS01042">
    <property type="entry name" value="HOMOSER_DHGENASE"/>
    <property type="match status" value="1"/>
</dbReference>
<evidence type="ECO:0000256" key="5">
    <source>
        <dbReference type="ARBA" id="ARBA00022679"/>
    </source>
</evidence>
<evidence type="ECO:0000259" key="14">
    <source>
        <dbReference type="Pfam" id="PF03447"/>
    </source>
</evidence>
<sequence>MSIKQIHTENFKLESGIVLPQVNVAFRTYGQVNAEKSNVIWVCHALTASAEVHDWWPEMFGPGRLLDPDKYFIVCPNFLGSCYGTTGASSAEVPEEFQRKNFPLITIKDMVKAHRLVAKHLNLQTIHLLIGASLGGQQALQWAVEFPMEIQHLCVLATNAFHSPWGIAFNASQRLAMEADQSFRKNLTGGGKAGLKAARSIALLSYRTSDIYNSTQIEKSSDTVQNFSAESYQHYQGEKLVKRFCPFAYYAITKSMDSHNLGRGNVSVEEVLKKIEAKTLCIGLCSDRLFQPEEQQFLAKHIPNAQYLEIDSIYGHDGFLVEAEQINSKVFEWLKYSNSNLKTANKMTKTSTIGLFGYGCVGQGFYKILQQSPNINASITKIVVKDKYKSRDLPVQHFYYQSSDILLDNDINTVVELIDDADAAYDIVKSALKLGKNVVSANKKLIAEHLDELIELAKEHQVAFLYEASVCASIPIIRNIEDYFKSDHIEGFQGICNGTTNYILSRTAQGLTYDKALLEAQDLGFAESDPTLDVDGFDAKYKLAILLKHAFGVGVKPQDVFNCGIRHIAPAHVNFANNRDSKLKLYSYAKQIEDKVIGFVAPFVVPKTHSNYNVENEFNAVNVNAEFAHEQFFQGRGAGSIPTASAVLSDIQALQTGYTYSYSLVNDNSFTNDFYLKIALSAKDENSLDELEFVLTENVTVDDKKAFKTGWVHFKNLIKIDFNTRDDLFFAVISEDFKLCLSDVEHASEKTLV</sequence>
<evidence type="ECO:0000256" key="9">
    <source>
        <dbReference type="HAMAP-Rule" id="MF_00296"/>
    </source>
</evidence>
<dbReference type="InterPro" id="IPR005106">
    <property type="entry name" value="Asp/hSer_DH_NAD-bd"/>
</dbReference>
<keyword evidence="8 9" id="KW-0486">Methionine biosynthesis</keyword>
<dbReference type="NCBIfam" id="NF004976">
    <property type="entry name" value="PRK06349.1"/>
    <property type="match status" value="1"/>
</dbReference>
<dbReference type="Proteomes" id="UP000184462">
    <property type="component" value="Unassembled WGS sequence"/>
</dbReference>
<evidence type="ECO:0000256" key="2">
    <source>
        <dbReference type="ARBA" id="ARBA00005062"/>
    </source>
</evidence>
<keyword evidence="5 9" id="KW-0808">Transferase</keyword>
<reference evidence="15 16" key="1">
    <citation type="submission" date="2016-11" db="EMBL/GenBank/DDBJ databases">
        <authorList>
            <person name="Jaros S."/>
            <person name="Januszkiewicz K."/>
            <person name="Wedrychowicz H."/>
        </authorList>
    </citation>
    <scope>NUCLEOTIDE SEQUENCE [LARGE SCALE GENOMIC DNA]</scope>
    <source>
        <strain evidence="15 16">DSM 25661</strain>
    </source>
</reference>
<accession>A0A1M4S8Y3</accession>
<dbReference type="FunFam" id="3.30.360.10:FF:000005">
    <property type="entry name" value="Homoserine dehydrogenase"/>
    <property type="match status" value="1"/>
</dbReference>
<evidence type="ECO:0000256" key="11">
    <source>
        <dbReference type="RuleBase" id="RU004171"/>
    </source>
</evidence>
<dbReference type="Pfam" id="PF00742">
    <property type="entry name" value="Homoserine_dh"/>
    <property type="match status" value="1"/>
</dbReference>
<keyword evidence="7 10" id="KW-0560">Oxidoreductase</keyword>
<feature type="active site" description="Nucleophile" evidence="9">
    <location>
        <position position="133"/>
    </location>
</feature>
<dbReference type="InterPro" id="IPR029058">
    <property type="entry name" value="AB_hydrolase_fold"/>
</dbReference>
<dbReference type="GO" id="GO:0009086">
    <property type="term" value="P:methionine biosynthetic process"/>
    <property type="evidence" value="ECO:0007669"/>
    <property type="project" value="UniProtKB-UniRule"/>
</dbReference>
<evidence type="ECO:0000256" key="6">
    <source>
        <dbReference type="ARBA" id="ARBA00022697"/>
    </source>
</evidence>
<comment type="function">
    <text evidence="9">Transfers an acetyl group from acetyl-CoA to L-homoserine, forming acetyl-L-homoserine.</text>
</comment>
<dbReference type="SUPFAM" id="SSF51735">
    <property type="entry name" value="NAD(P)-binding Rossmann-fold domains"/>
    <property type="match status" value="1"/>
</dbReference>
<evidence type="ECO:0000313" key="16">
    <source>
        <dbReference type="Proteomes" id="UP000184462"/>
    </source>
</evidence>
<dbReference type="InterPro" id="IPR019811">
    <property type="entry name" value="HDH_CS"/>
</dbReference>
<keyword evidence="10" id="KW-0521">NADP</keyword>
<protein>
    <recommendedName>
        <fullName evidence="9">Homoserine O-acetyltransferase</fullName>
        <shortName evidence="9">HAT</shortName>
        <ecNumber evidence="9">2.3.1.31</ecNumber>
    </recommendedName>
    <alternativeName>
        <fullName evidence="9">Homoserine transacetylase</fullName>
        <shortName evidence="9">HTA</shortName>
    </alternativeName>
</protein>
<dbReference type="HAMAP" id="MF_00296">
    <property type="entry name" value="MetX_acyltransf"/>
    <property type="match status" value="1"/>
</dbReference>
<feature type="binding site" evidence="9">
    <location>
        <position position="317"/>
    </location>
    <ligand>
        <name>substrate</name>
    </ligand>
</feature>
<dbReference type="PANTHER" id="PTHR32268">
    <property type="entry name" value="HOMOSERINE O-ACETYLTRANSFERASE"/>
    <property type="match status" value="1"/>
</dbReference>
<feature type="domain" description="AB hydrolase-1" evidence="12">
    <location>
        <begin position="39"/>
        <end position="322"/>
    </location>
</feature>
<dbReference type="Pfam" id="PF00561">
    <property type="entry name" value="Abhydrolase_1"/>
    <property type="match status" value="1"/>
</dbReference>
<feature type="domain" description="Homoserine dehydrogenase catalytic" evidence="13">
    <location>
        <begin position="475"/>
        <end position="651"/>
    </location>
</feature>
<evidence type="ECO:0000256" key="4">
    <source>
        <dbReference type="ARBA" id="ARBA00022605"/>
    </source>
</evidence>
<dbReference type="RefSeq" id="WP_083574430.1">
    <property type="nucleotide sequence ID" value="NZ_FQTW01000001.1"/>
</dbReference>
<comment type="similarity">
    <text evidence="9">Belongs to the AB hydrolase superfamily. MetX family.</text>
</comment>
<organism evidence="15 16">
    <name type="scientific">Psychroflexus salarius</name>
    <dbReference type="NCBI Taxonomy" id="1155689"/>
    <lineage>
        <taxon>Bacteria</taxon>
        <taxon>Pseudomonadati</taxon>
        <taxon>Bacteroidota</taxon>
        <taxon>Flavobacteriia</taxon>
        <taxon>Flavobacteriales</taxon>
        <taxon>Flavobacteriaceae</taxon>
        <taxon>Psychroflexus</taxon>
    </lineage>
</organism>
<keyword evidence="16" id="KW-1185">Reference proteome</keyword>
<dbReference type="Gene3D" id="3.40.50.720">
    <property type="entry name" value="NAD(P)-binding Rossmann-like Domain"/>
    <property type="match status" value="1"/>
</dbReference>
<keyword evidence="9" id="KW-0012">Acyltransferase</keyword>
<evidence type="ECO:0000259" key="13">
    <source>
        <dbReference type="Pfam" id="PF00742"/>
    </source>
</evidence>